<dbReference type="InterPro" id="IPR015655">
    <property type="entry name" value="PP2C"/>
</dbReference>
<dbReference type="EMBL" id="CAJHUC010000476">
    <property type="protein sequence ID" value="CAD7696429.1"/>
    <property type="molecule type" value="Genomic_DNA"/>
</dbReference>
<dbReference type="InterPro" id="IPR036457">
    <property type="entry name" value="PPM-type-like_dom_sf"/>
</dbReference>
<dbReference type="CDD" id="cd00143">
    <property type="entry name" value="PP2Cc"/>
    <property type="match status" value="1"/>
</dbReference>
<evidence type="ECO:0000259" key="11">
    <source>
        <dbReference type="PROSITE" id="PS51746"/>
    </source>
</evidence>
<comment type="cofactor">
    <cofactor evidence="1">
        <name>Mn(2+)</name>
        <dbReference type="ChEBI" id="CHEBI:29035"/>
    </cofactor>
</comment>
<keyword evidence="13" id="KW-1185">Reference proteome</keyword>
<keyword evidence="8" id="KW-0464">Manganese</keyword>
<keyword evidence="7 9" id="KW-0904">Protein phosphatase</keyword>
<evidence type="ECO:0000256" key="10">
    <source>
        <dbReference type="SAM" id="MobiDB-lite"/>
    </source>
</evidence>
<comment type="caution">
    <text evidence="12">The sequence shown here is derived from an EMBL/GenBank/DDBJ whole genome shotgun (WGS) entry which is preliminary data.</text>
</comment>
<dbReference type="OrthoDB" id="10264738at2759"/>
<keyword evidence="5 9" id="KW-0378">Hydrolase</keyword>
<dbReference type="EC" id="3.1.3.16" evidence="3"/>
<evidence type="ECO:0000256" key="9">
    <source>
        <dbReference type="RuleBase" id="RU003465"/>
    </source>
</evidence>
<dbReference type="GO" id="GO:0046872">
    <property type="term" value="F:metal ion binding"/>
    <property type="evidence" value="ECO:0007669"/>
    <property type="project" value="UniProtKB-KW"/>
</dbReference>
<dbReference type="SUPFAM" id="SSF81606">
    <property type="entry name" value="PP2C-like"/>
    <property type="match status" value="1"/>
</dbReference>
<dbReference type="PANTHER" id="PTHR47992">
    <property type="entry name" value="PROTEIN PHOSPHATASE"/>
    <property type="match status" value="1"/>
</dbReference>
<protein>
    <recommendedName>
        <fullName evidence="3">protein-serine/threonine phosphatase</fullName>
        <ecNumber evidence="3">3.1.3.16</ecNumber>
    </recommendedName>
</protein>
<dbReference type="Gene3D" id="3.60.40.10">
    <property type="entry name" value="PPM-type phosphatase domain"/>
    <property type="match status" value="1"/>
</dbReference>
<evidence type="ECO:0000256" key="3">
    <source>
        <dbReference type="ARBA" id="ARBA00013081"/>
    </source>
</evidence>
<sequence>MAPLTAIRGGFPIMICGVVVTDEAGWSPGWRGKDAEACLPASRKIAAETRWRKNFGGGKIAREIGRGADNAEDRKPSTDMEADLAKGAACPVTDAGGGGGDLPAGPPPPIVTIKSLGRRSEMEDDGYNGPDLVVLPLLAKEGERIVPKMVERGLRPLWSDGPRRTGPGAPAEPSSEGVGPQRRILAMWHYAGVYDGHGGEAVSKEAATHLHLFYKQSFASVLGAFGDDNPVGVQPPNGTIADSGEQSAEGAAAQDSCENMMAEDAVPKVATPAPLPILPSDDEMVAAARRHPGLTPQMLVDAIVEAFHRMDRQLKDQLVAMEMGTTAVIALVCETHICVANCGDSRAVLSRGKNAFRMTRDHKPGVEDETERIRAAGGAVLDYGGKRVMGLLAVSRALGDHYLRNAGVIADPEVTVIGRSPEDEFLVLATDGLWDALSDSEACDMTRKYLEEAPAAGKSPEKAAEEAAQALVDAALDRGSKDNTTVTIVDLRQG</sequence>
<dbReference type="InterPro" id="IPR000222">
    <property type="entry name" value="PP2C_BS"/>
</dbReference>
<evidence type="ECO:0000256" key="2">
    <source>
        <dbReference type="ARBA" id="ARBA00001946"/>
    </source>
</evidence>
<evidence type="ECO:0000256" key="7">
    <source>
        <dbReference type="ARBA" id="ARBA00022912"/>
    </source>
</evidence>
<comment type="similarity">
    <text evidence="9">Belongs to the PP2C family.</text>
</comment>
<dbReference type="PROSITE" id="PS51746">
    <property type="entry name" value="PPM_2"/>
    <property type="match status" value="1"/>
</dbReference>
<evidence type="ECO:0000256" key="8">
    <source>
        <dbReference type="ARBA" id="ARBA00023211"/>
    </source>
</evidence>
<evidence type="ECO:0000256" key="4">
    <source>
        <dbReference type="ARBA" id="ARBA00022723"/>
    </source>
</evidence>
<evidence type="ECO:0000256" key="1">
    <source>
        <dbReference type="ARBA" id="ARBA00001936"/>
    </source>
</evidence>
<dbReference type="Pfam" id="PF00481">
    <property type="entry name" value="PP2C"/>
    <property type="match status" value="1"/>
</dbReference>
<dbReference type="GO" id="GO:0004722">
    <property type="term" value="F:protein serine/threonine phosphatase activity"/>
    <property type="evidence" value="ECO:0007669"/>
    <property type="project" value="UniProtKB-EC"/>
</dbReference>
<evidence type="ECO:0000256" key="5">
    <source>
        <dbReference type="ARBA" id="ARBA00022801"/>
    </source>
</evidence>
<comment type="cofactor">
    <cofactor evidence="2">
        <name>Mg(2+)</name>
        <dbReference type="ChEBI" id="CHEBI:18420"/>
    </cofactor>
</comment>
<feature type="region of interest" description="Disordered" evidence="10">
    <location>
        <begin position="66"/>
        <end position="108"/>
    </location>
</feature>
<reference evidence="12" key="1">
    <citation type="submission" date="2020-12" db="EMBL/GenBank/DDBJ databases">
        <authorList>
            <person name="Iha C."/>
        </authorList>
    </citation>
    <scope>NUCLEOTIDE SEQUENCE</scope>
</reference>
<organism evidence="12 13">
    <name type="scientific">Ostreobium quekettii</name>
    <dbReference type="NCBI Taxonomy" id="121088"/>
    <lineage>
        <taxon>Eukaryota</taxon>
        <taxon>Viridiplantae</taxon>
        <taxon>Chlorophyta</taxon>
        <taxon>core chlorophytes</taxon>
        <taxon>Ulvophyceae</taxon>
        <taxon>TCBD clade</taxon>
        <taxon>Bryopsidales</taxon>
        <taxon>Ostreobineae</taxon>
        <taxon>Ostreobiaceae</taxon>
        <taxon>Ostreobium</taxon>
    </lineage>
</organism>
<feature type="domain" description="PPM-type phosphatase" evidence="11">
    <location>
        <begin position="174"/>
        <end position="491"/>
    </location>
</feature>
<proteinExistence type="inferred from homology"/>
<dbReference type="Proteomes" id="UP000708148">
    <property type="component" value="Unassembled WGS sequence"/>
</dbReference>
<evidence type="ECO:0000256" key="6">
    <source>
        <dbReference type="ARBA" id="ARBA00022842"/>
    </source>
</evidence>
<evidence type="ECO:0000313" key="13">
    <source>
        <dbReference type="Proteomes" id="UP000708148"/>
    </source>
</evidence>
<feature type="compositionally biased region" description="Basic and acidic residues" evidence="10">
    <location>
        <begin position="66"/>
        <end position="78"/>
    </location>
</feature>
<dbReference type="InterPro" id="IPR001932">
    <property type="entry name" value="PPM-type_phosphatase-like_dom"/>
</dbReference>
<gene>
    <name evidence="12" type="ORF">OSTQU699_LOCUS1790</name>
</gene>
<feature type="region of interest" description="Disordered" evidence="10">
    <location>
        <begin position="155"/>
        <end position="179"/>
    </location>
</feature>
<keyword evidence="6" id="KW-0460">Magnesium</keyword>
<name>A0A8S1ISD1_9CHLO</name>
<dbReference type="PROSITE" id="PS01032">
    <property type="entry name" value="PPM_1"/>
    <property type="match status" value="1"/>
</dbReference>
<accession>A0A8S1ISD1</accession>
<keyword evidence="4" id="KW-0479">Metal-binding</keyword>
<evidence type="ECO:0000313" key="12">
    <source>
        <dbReference type="EMBL" id="CAD7696429.1"/>
    </source>
</evidence>
<dbReference type="SMART" id="SM00332">
    <property type="entry name" value="PP2Cc"/>
    <property type="match status" value="1"/>
</dbReference>
<dbReference type="AlphaFoldDB" id="A0A8S1ISD1"/>